<comment type="caution">
    <text evidence="1">The sequence shown here is derived from an EMBL/GenBank/DDBJ whole genome shotgun (WGS) entry which is preliminary data.</text>
</comment>
<protein>
    <submittedName>
        <fullName evidence="1">Uncharacterized protein</fullName>
    </submittedName>
</protein>
<organism evidence="1 2">
    <name type="scientific">Streptomyces subrutilus</name>
    <dbReference type="NCBI Taxonomy" id="36818"/>
    <lineage>
        <taxon>Bacteria</taxon>
        <taxon>Bacillati</taxon>
        <taxon>Actinomycetota</taxon>
        <taxon>Actinomycetes</taxon>
        <taxon>Kitasatosporales</taxon>
        <taxon>Streptomycetaceae</taxon>
        <taxon>Streptomyces</taxon>
    </lineage>
</organism>
<reference evidence="1" key="2">
    <citation type="submission" date="2020-09" db="EMBL/GenBank/DDBJ databases">
        <authorList>
            <person name="Sun Q."/>
            <person name="Ohkuma M."/>
        </authorList>
    </citation>
    <scope>NUCLEOTIDE SEQUENCE</scope>
    <source>
        <strain evidence="1">JCM 4834</strain>
    </source>
</reference>
<gene>
    <name evidence="1" type="ORF">GCM10010371_68010</name>
</gene>
<evidence type="ECO:0000313" key="1">
    <source>
        <dbReference type="EMBL" id="GGZ98802.1"/>
    </source>
</evidence>
<accession>A0A918RJH8</accession>
<dbReference type="Proteomes" id="UP000634660">
    <property type="component" value="Unassembled WGS sequence"/>
</dbReference>
<proteinExistence type="predicted"/>
<reference evidence="1" key="1">
    <citation type="journal article" date="2014" name="Int. J. Syst. Evol. Microbiol.">
        <title>Complete genome sequence of Corynebacterium casei LMG S-19264T (=DSM 44701T), isolated from a smear-ripened cheese.</title>
        <authorList>
            <consortium name="US DOE Joint Genome Institute (JGI-PGF)"/>
            <person name="Walter F."/>
            <person name="Albersmeier A."/>
            <person name="Kalinowski J."/>
            <person name="Ruckert C."/>
        </authorList>
    </citation>
    <scope>NUCLEOTIDE SEQUENCE</scope>
    <source>
        <strain evidence="1">JCM 4834</strain>
    </source>
</reference>
<sequence>MAAVVAVNTEARPTNRVLRARDIAIVALSKMQGRDIKIPSDFSRLNHIEDCDPGPGNVINISGANSLRLYNHSPARGIEVEDIAMKRT</sequence>
<dbReference type="AlphaFoldDB" id="A0A918RJH8"/>
<name>A0A918RJH8_9ACTN</name>
<evidence type="ECO:0000313" key="2">
    <source>
        <dbReference type="Proteomes" id="UP000634660"/>
    </source>
</evidence>
<dbReference type="EMBL" id="BMVX01000049">
    <property type="protein sequence ID" value="GGZ98802.1"/>
    <property type="molecule type" value="Genomic_DNA"/>
</dbReference>